<evidence type="ECO:0000256" key="3">
    <source>
        <dbReference type="ARBA" id="ARBA00022833"/>
    </source>
</evidence>
<proteinExistence type="inferred from homology"/>
<dbReference type="InterPro" id="IPR011057">
    <property type="entry name" value="Mss4-like_sf"/>
</dbReference>
<sequence length="193" mass="21126">MSASHAEDKSYNPDAPSFAKADHSKPYYPCNGLATDGFSNENEATATCFCGAVQYAFPVKKPGLVDTFVCHCYDCNKLTASVMGTAAFVVKGDHLRNIRGEDNLTSFGQSDTTTTKNKMTTSFCKTCGTVMYRVGSGFPGLFLMRIGTVDDLSLAEGVLKPRIEQFNKDRMSYLTPAAGVEQYHGYYYGAYKQ</sequence>
<evidence type="ECO:0000256" key="2">
    <source>
        <dbReference type="ARBA" id="ARBA00022723"/>
    </source>
</evidence>
<name>A0A2S5BB94_9BASI</name>
<keyword evidence="2" id="KW-0479">Metal-binding</keyword>
<feature type="domain" description="CENP-V/GFA" evidence="5">
    <location>
        <begin position="44"/>
        <end position="172"/>
    </location>
</feature>
<dbReference type="Pfam" id="PF04828">
    <property type="entry name" value="GFA"/>
    <property type="match status" value="1"/>
</dbReference>
<comment type="caution">
    <text evidence="6">The sequence shown here is derived from an EMBL/GenBank/DDBJ whole genome shotgun (WGS) entry which is preliminary data.</text>
</comment>
<comment type="similarity">
    <text evidence="1">Belongs to the Gfa family.</text>
</comment>
<dbReference type="PANTHER" id="PTHR33337:SF8">
    <property type="entry name" value="CENP-V_GFA DOMAIN-CONTAINING PROTEIN"/>
    <property type="match status" value="1"/>
</dbReference>
<dbReference type="GO" id="GO:0016846">
    <property type="term" value="F:carbon-sulfur lyase activity"/>
    <property type="evidence" value="ECO:0007669"/>
    <property type="project" value="InterPro"/>
</dbReference>
<evidence type="ECO:0000256" key="1">
    <source>
        <dbReference type="ARBA" id="ARBA00005495"/>
    </source>
</evidence>
<dbReference type="AlphaFoldDB" id="A0A2S5BB94"/>
<gene>
    <name evidence="6" type="ORF">BMF94_2861</name>
</gene>
<keyword evidence="7" id="KW-1185">Reference proteome</keyword>
<dbReference type="PANTHER" id="PTHR33337">
    <property type="entry name" value="GFA DOMAIN-CONTAINING PROTEIN"/>
    <property type="match status" value="1"/>
</dbReference>
<evidence type="ECO:0000313" key="6">
    <source>
        <dbReference type="EMBL" id="POY74049.1"/>
    </source>
</evidence>
<reference evidence="6 7" key="1">
    <citation type="journal article" date="2018" name="Front. Microbiol.">
        <title>Prospects for Fungal Bioremediation of Acidic Radioactive Waste Sites: Characterization and Genome Sequence of Rhodotorula taiwanensis MD1149.</title>
        <authorList>
            <person name="Tkavc R."/>
            <person name="Matrosova V.Y."/>
            <person name="Grichenko O.E."/>
            <person name="Gostincar C."/>
            <person name="Volpe R.P."/>
            <person name="Klimenkova P."/>
            <person name="Gaidamakova E.K."/>
            <person name="Zhou C.E."/>
            <person name="Stewart B.J."/>
            <person name="Lyman M.G."/>
            <person name="Malfatti S.A."/>
            <person name="Rubinfeld B."/>
            <person name="Courtot M."/>
            <person name="Singh J."/>
            <person name="Dalgard C.L."/>
            <person name="Hamilton T."/>
            <person name="Frey K.G."/>
            <person name="Gunde-Cimerman N."/>
            <person name="Dugan L."/>
            <person name="Daly M.J."/>
        </authorList>
    </citation>
    <scope>NUCLEOTIDE SEQUENCE [LARGE SCALE GENOMIC DNA]</scope>
    <source>
        <strain evidence="6 7">MD1149</strain>
    </source>
</reference>
<evidence type="ECO:0000313" key="7">
    <source>
        <dbReference type="Proteomes" id="UP000237144"/>
    </source>
</evidence>
<evidence type="ECO:0000256" key="4">
    <source>
        <dbReference type="ARBA" id="ARBA00023239"/>
    </source>
</evidence>
<organism evidence="6 7">
    <name type="scientific">Rhodotorula taiwanensis</name>
    <dbReference type="NCBI Taxonomy" id="741276"/>
    <lineage>
        <taxon>Eukaryota</taxon>
        <taxon>Fungi</taxon>
        <taxon>Dikarya</taxon>
        <taxon>Basidiomycota</taxon>
        <taxon>Pucciniomycotina</taxon>
        <taxon>Microbotryomycetes</taxon>
        <taxon>Sporidiobolales</taxon>
        <taxon>Sporidiobolaceae</taxon>
        <taxon>Rhodotorula</taxon>
    </lineage>
</organism>
<dbReference type="Gene3D" id="3.90.1590.10">
    <property type="entry name" value="glutathione-dependent formaldehyde- activating enzyme (gfa)"/>
    <property type="match status" value="1"/>
</dbReference>
<dbReference type="SUPFAM" id="SSF51316">
    <property type="entry name" value="Mss4-like"/>
    <property type="match status" value="1"/>
</dbReference>
<dbReference type="STRING" id="741276.A0A2S5BB94"/>
<protein>
    <recommendedName>
        <fullName evidence="5">CENP-V/GFA domain-containing protein</fullName>
    </recommendedName>
</protein>
<dbReference type="Proteomes" id="UP000237144">
    <property type="component" value="Unassembled WGS sequence"/>
</dbReference>
<dbReference type="InterPro" id="IPR006913">
    <property type="entry name" value="CENP-V/GFA"/>
</dbReference>
<accession>A0A2S5BB94</accession>
<keyword evidence="4" id="KW-0456">Lyase</keyword>
<dbReference type="PROSITE" id="PS51891">
    <property type="entry name" value="CENP_V_GFA"/>
    <property type="match status" value="1"/>
</dbReference>
<dbReference type="EMBL" id="PJQD01000029">
    <property type="protein sequence ID" value="POY74049.1"/>
    <property type="molecule type" value="Genomic_DNA"/>
</dbReference>
<dbReference type="OrthoDB" id="428768at2759"/>
<evidence type="ECO:0000259" key="5">
    <source>
        <dbReference type="PROSITE" id="PS51891"/>
    </source>
</evidence>
<keyword evidence="3" id="KW-0862">Zinc</keyword>
<dbReference type="GO" id="GO:0046872">
    <property type="term" value="F:metal ion binding"/>
    <property type="evidence" value="ECO:0007669"/>
    <property type="project" value="UniProtKB-KW"/>
</dbReference>